<keyword evidence="3" id="KW-1185">Reference proteome</keyword>
<dbReference type="EMBL" id="VSRR010046909">
    <property type="protein sequence ID" value="MPC77847.1"/>
    <property type="molecule type" value="Genomic_DNA"/>
</dbReference>
<name>A0A5B7I8L8_PORTR</name>
<accession>A0A5B7I8L8</accession>
<protein>
    <submittedName>
        <fullName evidence="2">Uncharacterized protein</fullName>
    </submittedName>
</protein>
<evidence type="ECO:0000313" key="3">
    <source>
        <dbReference type="Proteomes" id="UP000324222"/>
    </source>
</evidence>
<reference evidence="2 3" key="1">
    <citation type="submission" date="2019-05" db="EMBL/GenBank/DDBJ databases">
        <title>Another draft genome of Portunus trituberculatus and its Hox gene families provides insights of decapod evolution.</title>
        <authorList>
            <person name="Jeong J.-H."/>
            <person name="Song I."/>
            <person name="Kim S."/>
            <person name="Choi T."/>
            <person name="Kim D."/>
            <person name="Ryu S."/>
            <person name="Kim W."/>
        </authorList>
    </citation>
    <scope>NUCLEOTIDE SEQUENCE [LARGE SCALE GENOMIC DNA]</scope>
    <source>
        <tissue evidence="2">Muscle</tissue>
    </source>
</reference>
<gene>
    <name evidence="2" type="ORF">E2C01_072315</name>
</gene>
<evidence type="ECO:0000256" key="1">
    <source>
        <dbReference type="SAM" id="MobiDB-lite"/>
    </source>
</evidence>
<feature type="region of interest" description="Disordered" evidence="1">
    <location>
        <begin position="1"/>
        <end position="45"/>
    </location>
</feature>
<sequence>MLTASLQTPGRGGRDEEDAGVRAPASPSLTPAANPSLVHSHPYNSPHHDVPAHHCLLHILPQAPRGLDKNGFTVV</sequence>
<comment type="caution">
    <text evidence="2">The sequence shown here is derived from an EMBL/GenBank/DDBJ whole genome shotgun (WGS) entry which is preliminary data.</text>
</comment>
<proteinExistence type="predicted"/>
<dbReference type="Proteomes" id="UP000324222">
    <property type="component" value="Unassembled WGS sequence"/>
</dbReference>
<dbReference type="AlphaFoldDB" id="A0A5B7I8L8"/>
<organism evidence="2 3">
    <name type="scientific">Portunus trituberculatus</name>
    <name type="common">Swimming crab</name>
    <name type="synonym">Neptunus trituberculatus</name>
    <dbReference type="NCBI Taxonomy" id="210409"/>
    <lineage>
        <taxon>Eukaryota</taxon>
        <taxon>Metazoa</taxon>
        <taxon>Ecdysozoa</taxon>
        <taxon>Arthropoda</taxon>
        <taxon>Crustacea</taxon>
        <taxon>Multicrustacea</taxon>
        <taxon>Malacostraca</taxon>
        <taxon>Eumalacostraca</taxon>
        <taxon>Eucarida</taxon>
        <taxon>Decapoda</taxon>
        <taxon>Pleocyemata</taxon>
        <taxon>Brachyura</taxon>
        <taxon>Eubrachyura</taxon>
        <taxon>Portunoidea</taxon>
        <taxon>Portunidae</taxon>
        <taxon>Portuninae</taxon>
        <taxon>Portunus</taxon>
    </lineage>
</organism>
<evidence type="ECO:0000313" key="2">
    <source>
        <dbReference type="EMBL" id="MPC77847.1"/>
    </source>
</evidence>